<evidence type="ECO:0000256" key="4">
    <source>
        <dbReference type="PIRSR" id="PIRSR006241-50"/>
    </source>
</evidence>
<comment type="similarity">
    <text evidence="3">Belongs to the hyi family.</text>
</comment>
<dbReference type="InterPro" id="IPR036237">
    <property type="entry name" value="Xyl_isomerase-like_sf"/>
</dbReference>
<dbReference type="GO" id="GO:0046487">
    <property type="term" value="P:glyoxylate metabolic process"/>
    <property type="evidence" value="ECO:0007669"/>
    <property type="project" value="TreeGrafter"/>
</dbReference>
<evidence type="ECO:0000256" key="3">
    <source>
        <dbReference type="PIRNR" id="PIRNR006241"/>
    </source>
</evidence>
<name>A0A0D0IQ50_9MICO</name>
<accession>A0A0D0IQ50</accession>
<evidence type="ECO:0000256" key="1">
    <source>
        <dbReference type="ARBA" id="ARBA00023235"/>
    </source>
</evidence>
<proteinExistence type="inferred from homology"/>
<dbReference type="PANTHER" id="PTHR43489:SF6">
    <property type="entry name" value="HYDROXYPYRUVATE ISOMERASE-RELATED"/>
    <property type="match status" value="1"/>
</dbReference>
<dbReference type="InterPro" id="IPR050417">
    <property type="entry name" value="Sugar_Epim/Isomerase"/>
</dbReference>
<gene>
    <name evidence="6" type="ORF">SD72_14245</name>
</gene>
<comment type="caution">
    <text evidence="6">The sequence shown here is derived from an EMBL/GenBank/DDBJ whole genome shotgun (WGS) entry which is preliminary data.</text>
</comment>
<keyword evidence="7" id="KW-1185">Reference proteome</keyword>
<dbReference type="OrthoDB" id="9786584at2"/>
<dbReference type="AlphaFoldDB" id="A0A0D0IQ50"/>
<evidence type="ECO:0000259" key="5">
    <source>
        <dbReference type="Pfam" id="PF01261"/>
    </source>
</evidence>
<dbReference type="Pfam" id="PF01261">
    <property type="entry name" value="AP_endonuc_2"/>
    <property type="match status" value="1"/>
</dbReference>
<dbReference type="Gene3D" id="3.20.20.150">
    <property type="entry name" value="Divalent-metal-dependent TIM barrel enzymes"/>
    <property type="match status" value="1"/>
</dbReference>
<reference evidence="6 7" key="1">
    <citation type="submission" date="2015-01" db="EMBL/GenBank/DDBJ databases">
        <title>Draft genome sequence of Leucobacter komagatae strain VKM ST2845.</title>
        <authorList>
            <person name="Karlyshev A.V."/>
            <person name="Kudryashova E.B."/>
        </authorList>
    </citation>
    <scope>NUCLEOTIDE SEQUENCE [LARGE SCALE GENOMIC DNA]</scope>
    <source>
        <strain evidence="6 7">VKM ST2845</strain>
    </source>
</reference>
<evidence type="ECO:0000256" key="2">
    <source>
        <dbReference type="ARBA" id="ARBA00023277"/>
    </source>
</evidence>
<dbReference type="PIRSF" id="PIRSF006241">
    <property type="entry name" value="HyI"/>
    <property type="match status" value="1"/>
</dbReference>
<evidence type="ECO:0000313" key="7">
    <source>
        <dbReference type="Proteomes" id="UP000032120"/>
    </source>
</evidence>
<sequence>MIIHTGGGSLPLAANLKWMFTELPFEARFDAAAAAGFTGVEFASCYEYAPEHVRGLLDSAGLVQALINTPGGEAGSQTVMGAAYVPGAEAEFREGVERALHYAAVLGAPTVHVMAGVRPAGADEDLAFATYVTNIGWAAQRARAAGVRIVLEAINKRDQPGYGLASMETAAAVATAVDPETVGVLFDVYHAQVDRGNVIERFERIAPLVAHVQIADNPGRGEPGTGEIAYERVLSRIAAAGYAGWVGCEYAPVGDTAAGLTWIERITR</sequence>
<protein>
    <submittedName>
        <fullName evidence="6">Hydroxypyruvate isomerase</fullName>
    </submittedName>
</protein>
<keyword evidence="6" id="KW-0670">Pyruvate</keyword>
<dbReference type="SUPFAM" id="SSF51658">
    <property type="entry name" value="Xylose isomerase-like"/>
    <property type="match status" value="1"/>
</dbReference>
<dbReference type="GO" id="GO:0008903">
    <property type="term" value="F:hydroxypyruvate isomerase activity"/>
    <property type="evidence" value="ECO:0007669"/>
    <property type="project" value="TreeGrafter"/>
</dbReference>
<organism evidence="6 7">
    <name type="scientific">Leucobacter komagatae</name>
    <dbReference type="NCBI Taxonomy" id="55969"/>
    <lineage>
        <taxon>Bacteria</taxon>
        <taxon>Bacillati</taxon>
        <taxon>Actinomycetota</taxon>
        <taxon>Actinomycetes</taxon>
        <taxon>Micrococcales</taxon>
        <taxon>Microbacteriaceae</taxon>
        <taxon>Leucobacter</taxon>
    </lineage>
</organism>
<evidence type="ECO:0000313" key="6">
    <source>
        <dbReference type="EMBL" id="KIP51608.1"/>
    </source>
</evidence>
<dbReference type="InterPro" id="IPR026040">
    <property type="entry name" value="HyI-like"/>
</dbReference>
<feature type="active site" description="Proton donor/acceptor" evidence="4">
    <location>
        <position position="152"/>
    </location>
</feature>
<dbReference type="EMBL" id="JXSQ01000028">
    <property type="protein sequence ID" value="KIP51608.1"/>
    <property type="molecule type" value="Genomic_DNA"/>
</dbReference>
<dbReference type="RefSeq" id="WP_042545133.1">
    <property type="nucleotide sequence ID" value="NZ_JXSQ01000028.1"/>
</dbReference>
<keyword evidence="2" id="KW-0119">Carbohydrate metabolism</keyword>
<dbReference type="InterPro" id="IPR013022">
    <property type="entry name" value="Xyl_isomerase-like_TIM-brl"/>
</dbReference>
<feature type="active site" description="Proton donor/acceptor" evidence="4">
    <location>
        <position position="249"/>
    </location>
</feature>
<dbReference type="PANTHER" id="PTHR43489">
    <property type="entry name" value="ISOMERASE"/>
    <property type="match status" value="1"/>
</dbReference>
<dbReference type="Proteomes" id="UP000032120">
    <property type="component" value="Unassembled WGS sequence"/>
</dbReference>
<feature type="domain" description="Xylose isomerase-like TIM barrel" evidence="5">
    <location>
        <begin position="29"/>
        <end position="265"/>
    </location>
</feature>
<keyword evidence="1 3" id="KW-0413">Isomerase</keyword>